<evidence type="ECO:0000313" key="3">
    <source>
        <dbReference type="EMBL" id="SUU86399.1"/>
    </source>
</evidence>
<proteinExistence type="predicted"/>
<feature type="domain" description="DUF1468" evidence="2">
    <location>
        <begin position="11"/>
        <end position="150"/>
    </location>
</feature>
<dbReference type="RefSeq" id="WP_002717222.1">
    <property type="nucleotide sequence ID" value="NZ_UFSI01000001.1"/>
</dbReference>
<feature type="transmembrane region" description="Helical" evidence="1">
    <location>
        <begin position="121"/>
        <end position="141"/>
    </location>
</feature>
<dbReference type="OrthoDB" id="6183775at2"/>
<dbReference type="EMBL" id="UIGB01000001">
    <property type="protein sequence ID" value="SUU86399.1"/>
    <property type="molecule type" value="Genomic_DNA"/>
</dbReference>
<name>A0A380WCL2_AFIFE</name>
<keyword evidence="1" id="KW-1133">Transmembrane helix</keyword>
<dbReference type="AlphaFoldDB" id="A0A380WCL2"/>
<dbReference type="Pfam" id="PF07331">
    <property type="entry name" value="TctB"/>
    <property type="match status" value="1"/>
</dbReference>
<evidence type="ECO:0000313" key="4">
    <source>
        <dbReference type="Proteomes" id="UP000254343"/>
    </source>
</evidence>
<accession>A0A380WCL2</accession>
<organism evidence="3 4">
    <name type="scientific">Afipia felis</name>
    <name type="common">Cat scratch disease bacillus</name>
    <dbReference type="NCBI Taxonomy" id="1035"/>
    <lineage>
        <taxon>Bacteria</taxon>
        <taxon>Pseudomonadati</taxon>
        <taxon>Pseudomonadota</taxon>
        <taxon>Alphaproteobacteria</taxon>
        <taxon>Hyphomicrobiales</taxon>
        <taxon>Nitrobacteraceae</taxon>
        <taxon>Afipia</taxon>
    </lineage>
</organism>
<keyword evidence="1" id="KW-0812">Transmembrane</keyword>
<reference evidence="3 4" key="1">
    <citation type="submission" date="2018-06" db="EMBL/GenBank/DDBJ databases">
        <authorList>
            <consortium name="Pathogen Informatics"/>
            <person name="Doyle S."/>
        </authorList>
    </citation>
    <scope>NUCLEOTIDE SEQUENCE [LARGE SCALE GENOMIC DNA]</scope>
    <source>
        <strain evidence="3 4">NCTC12722</strain>
    </source>
</reference>
<dbReference type="InterPro" id="IPR009936">
    <property type="entry name" value="DUF1468"/>
</dbReference>
<feature type="transmembrane region" description="Helical" evidence="1">
    <location>
        <begin position="85"/>
        <end position="115"/>
    </location>
</feature>
<sequence>MGVSYRTIDFVVAVLIFLVGVAVMTESYHLGIGWVKDSPGSGYFPFRIGAIISLASVGIAVQSLLNNTSEARAPFVEWCRFKLVLAVFIPTAAYILGIVFLGIYVSSAVFIAGFMRLAGKFNWLMTIAVSSVTVIVLFWLFEFEFLVPLPKGPLEALFGY</sequence>
<dbReference type="Proteomes" id="UP000254343">
    <property type="component" value="Unassembled WGS sequence"/>
</dbReference>
<protein>
    <submittedName>
        <fullName evidence="3">Tripartite tricarboxylate transporter TctB family</fullName>
    </submittedName>
</protein>
<feature type="transmembrane region" description="Helical" evidence="1">
    <location>
        <begin position="44"/>
        <end position="65"/>
    </location>
</feature>
<keyword evidence="1" id="KW-0472">Membrane</keyword>
<feature type="transmembrane region" description="Helical" evidence="1">
    <location>
        <begin position="7"/>
        <end position="24"/>
    </location>
</feature>
<evidence type="ECO:0000256" key="1">
    <source>
        <dbReference type="SAM" id="Phobius"/>
    </source>
</evidence>
<evidence type="ECO:0000259" key="2">
    <source>
        <dbReference type="Pfam" id="PF07331"/>
    </source>
</evidence>
<gene>
    <name evidence="3" type="ORF">NCTC12722_03624</name>
</gene>